<organism evidence="3 4">
    <name type="scientific">Lysinibacillus xylanilyticus</name>
    <dbReference type="NCBI Taxonomy" id="582475"/>
    <lineage>
        <taxon>Bacteria</taxon>
        <taxon>Bacillati</taxon>
        <taxon>Bacillota</taxon>
        <taxon>Bacilli</taxon>
        <taxon>Bacillales</taxon>
        <taxon>Bacillaceae</taxon>
        <taxon>Lysinibacillus</taxon>
    </lineage>
</organism>
<dbReference type="InterPro" id="IPR011991">
    <property type="entry name" value="ArsR-like_HTH"/>
</dbReference>
<comment type="caution">
    <text evidence="3">The sequence shown here is derived from an EMBL/GenBank/DDBJ whole genome shotgun (WGS) entry which is preliminary data.</text>
</comment>
<dbReference type="PATRIC" id="fig|582475.4.peg.2221"/>
<dbReference type="InterPro" id="IPR036390">
    <property type="entry name" value="WH_DNA-bd_sf"/>
</dbReference>
<dbReference type="PANTHER" id="PTHR33164:SF43">
    <property type="entry name" value="HTH-TYPE TRANSCRIPTIONAL REPRESSOR YETL"/>
    <property type="match status" value="1"/>
</dbReference>
<dbReference type="CDD" id="cd00090">
    <property type="entry name" value="HTH_ARSR"/>
    <property type="match status" value="1"/>
</dbReference>
<sequence>MDKKELFNQFVAFTTAVHQVTHELTQNVKIENITPVQYKILEYIKVSQPVTPTEISDCQHMSLPNTSRELRKLQERKLIKKIIDTEDRRKHYVCLTEDGEKIMEEAFACIDERFQQLIQHASKKDLEDISYALNILDEKVFNPNS</sequence>
<name>A0A0K9FEL6_9BACI</name>
<evidence type="ECO:0000313" key="4">
    <source>
        <dbReference type="Proteomes" id="UP000037326"/>
    </source>
</evidence>
<dbReference type="EMBL" id="LFXJ01000005">
    <property type="protein sequence ID" value="KMY32969.1"/>
    <property type="molecule type" value="Genomic_DNA"/>
</dbReference>
<dbReference type="SUPFAM" id="SSF46785">
    <property type="entry name" value="Winged helix' DNA-binding domain"/>
    <property type="match status" value="1"/>
</dbReference>
<dbReference type="InterPro" id="IPR000835">
    <property type="entry name" value="HTH_MarR-typ"/>
</dbReference>
<feature type="domain" description="HTH marR-type" evidence="2">
    <location>
        <begin position="3"/>
        <end position="138"/>
    </location>
</feature>
<dbReference type="InterPro" id="IPR039422">
    <property type="entry name" value="MarR/SlyA-like"/>
</dbReference>
<dbReference type="Proteomes" id="UP000037326">
    <property type="component" value="Unassembled WGS sequence"/>
</dbReference>
<dbReference type="SMART" id="SM00347">
    <property type="entry name" value="HTH_MARR"/>
    <property type="match status" value="1"/>
</dbReference>
<accession>A0A0K9FEL6</accession>
<dbReference type="PROSITE" id="PS50995">
    <property type="entry name" value="HTH_MARR_2"/>
    <property type="match status" value="1"/>
</dbReference>
<dbReference type="GO" id="GO:0006950">
    <property type="term" value="P:response to stress"/>
    <property type="evidence" value="ECO:0007669"/>
    <property type="project" value="TreeGrafter"/>
</dbReference>
<dbReference type="InterPro" id="IPR036388">
    <property type="entry name" value="WH-like_DNA-bd_sf"/>
</dbReference>
<dbReference type="GO" id="GO:0003700">
    <property type="term" value="F:DNA-binding transcription factor activity"/>
    <property type="evidence" value="ECO:0007669"/>
    <property type="project" value="InterPro"/>
</dbReference>
<protein>
    <submittedName>
        <fullName evidence="3">MarR family transcriptional regulator</fullName>
    </submittedName>
</protein>
<dbReference type="Pfam" id="PF12802">
    <property type="entry name" value="MarR_2"/>
    <property type="match status" value="1"/>
</dbReference>
<dbReference type="PANTHER" id="PTHR33164">
    <property type="entry name" value="TRANSCRIPTIONAL REGULATOR, MARR FAMILY"/>
    <property type="match status" value="1"/>
</dbReference>
<proteinExistence type="predicted"/>
<dbReference type="AlphaFoldDB" id="A0A0K9FEL6"/>
<evidence type="ECO:0000313" key="3">
    <source>
        <dbReference type="EMBL" id="KMY32969.1"/>
    </source>
</evidence>
<dbReference type="Gene3D" id="1.10.10.10">
    <property type="entry name" value="Winged helix-like DNA-binding domain superfamily/Winged helix DNA-binding domain"/>
    <property type="match status" value="1"/>
</dbReference>
<dbReference type="GO" id="GO:0003677">
    <property type="term" value="F:DNA binding"/>
    <property type="evidence" value="ECO:0007669"/>
    <property type="project" value="UniProtKB-KW"/>
</dbReference>
<dbReference type="RefSeq" id="WP_049666641.1">
    <property type="nucleotide sequence ID" value="NZ_LFXJ01000005.1"/>
</dbReference>
<reference evidence="4" key="1">
    <citation type="submission" date="2015-07" db="EMBL/GenBank/DDBJ databases">
        <authorList>
            <consortium name="Consortium for Microbial Forensics and Genomics (microFORGE)"/>
            <person name="Knight B.M."/>
            <person name="Roberts D.P."/>
            <person name="Lin D."/>
            <person name="Hari K."/>
            <person name="Fletcher J."/>
            <person name="Melcher U."/>
            <person name="Blagden T."/>
            <person name="Winegar R.A."/>
        </authorList>
    </citation>
    <scope>NUCLEOTIDE SEQUENCE [LARGE SCALE GENOMIC DNA]</scope>
    <source>
        <strain evidence="4">DSM 23493</strain>
    </source>
</reference>
<dbReference type="OrthoDB" id="2314798at2"/>
<dbReference type="GeneID" id="96599127"/>
<keyword evidence="1" id="KW-0238">DNA-binding</keyword>
<gene>
    <name evidence="3" type="ORF">ACZ11_12890</name>
</gene>
<evidence type="ECO:0000256" key="1">
    <source>
        <dbReference type="ARBA" id="ARBA00023125"/>
    </source>
</evidence>
<evidence type="ECO:0000259" key="2">
    <source>
        <dbReference type="PROSITE" id="PS50995"/>
    </source>
</evidence>